<evidence type="ECO:0000313" key="13">
    <source>
        <dbReference type="Proteomes" id="UP001300502"/>
    </source>
</evidence>
<keyword evidence="9" id="KW-0677">Repeat</keyword>
<dbReference type="AlphaFoldDB" id="A0AAV9IID0"/>
<sequence>MTTTDIHTKLCFIAGGCNRVSSIADWSPSGLAYGCQNTVIILDSEGERALHTLQRHTSMVRCIRWLFQDTLVTGDASGTLCLWKKNHSWSCILAEKAHKDAINSMATCRCFDKDFILSVSSDASLTIYRVEDESLGSSLVQLATTTLGFLPESISATIFQITEDTSVLVIAVGGTDSALVIYTAELYKDTRKNVPAMNHLVQQIRLYGHHDWIRDVSFCHSNCRVGDTTSLASGSQDTTIRIWKLSSYLHSNGISENNYQNNHIPSHELDKEYLDCSSSFFKKYRISIGSATFIFTSEALLSEHEDRICSVRWSTNCKDSRVTERALLSSSCDQSVLVWSYFQTEGVWMPLERLTSFGGAPFTFAGFFGAYFSPRGDSIWAHGYQGQMYRWKLTTTNHNTEWTNAVTVTGHGKGVSELCWKPVDGLFLASVSLDQTSRIFAPIREKETFMEIARPQVHGHDLFTVGFSREDGLELISGAEEKVIRVFGAPKPFVALCRNLFSSSETKELANSYYSEQVEEETSAMMADWTALGLTNKAIAPNESSYTTTYSNACLADHMTENLLSQGTLWPEVAKLYGHGNPLSTCSCWKKWAASASHAQAPKDAFIILWDMEKREKKQMLYCHDLTVTRCIFSSLHGLLLSVSRDRSFAIHRQEDECSGTWTQVVHQKNVHQRIIYDASWSHDERLFCTASRDKCVKFHWGRDASPHAIGEYTNVCYMFDSCVRCVSFAPNRGFCHRYFLAVGLDSGQVCLLEVDSSGDGTAALKVDVMTNIDCFGSSVSTLRFHPRPQGENGTQWLLAAGGADATLRIYQIEVIDKSESHL</sequence>
<dbReference type="GO" id="GO:0002098">
    <property type="term" value="P:tRNA wobble uridine modification"/>
    <property type="evidence" value="ECO:0007669"/>
    <property type="project" value="InterPro"/>
</dbReference>
<dbReference type="SUPFAM" id="SSF50978">
    <property type="entry name" value="WD40 repeat-like"/>
    <property type="match status" value="2"/>
</dbReference>
<evidence type="ECO:0000313" key="12">
    <source>
        <dbReference type="EMBL" id="KAK4527036.1"/>
    </source>
</evidence>
<dbReference type="InterPro" id="IPR037289">
    <property type="entry name" value="Elp2"/>
</dbReference>
<dbReference type="Proteomes" id="UP001300502">
    <property type="component" value="Unassembled WGS sequence"/>
</dbReference>
<dbReference type="InterPro" id="IPR015943">
    <property type="entry name" value="WD40/YVTN_repeat-like_dom_sf"/>
</dbReference>
<gene>
    <name evidence="12" type="ORF">GAYE_SCF34G4957</name>
</gene>
<evidence type="ECO:0000256" key="6">
    <source>
        <dbReference type="ARBA" id="ARBA00022490"/>
    </source>
</evidence>
<feature type="repeat" description="WD" evidence="11">
    <location>
        <begin position="206"/>
        <end position="247"/>
    </location>
</feature>
<proteinExistence type="inferred from homology"/>
<evidence type="ECO:0000256" key="7">
    <source>
        <dbReference type="ARBA" id="ARBA00022574"/>
    </source>
</evidence>
<evidence type="ECO:0000256" key="11">
    <source>
        <dbReference type="PROSITE-ProRule" id="PRU00221"/>
    </source>
</evidence>
<reference evidence="12 13" key="1">
    <citation type="submission" date="2022-07" db="EMBL/GenBank/DDBJ databases">
        <title>Genome-wide signatures of adaptation to extreme environments.</title>
        <authorList>
            <person name="Cho C.H."/>
            <person name="Yoon H.S."/>
        </authorList>
    </citation>
    <scope>NUCLEOTIDE SEQUENCE [LARGE SCALE GENOMIC DNA]</scope>
    <source>
        <strain evidence="12 13">108.79 E11</strain>
    </source>
</reference>
<dbReference type="Gene3D" id="2.130.10.10">
    <property type="entry name" value="YVTN repeat-like/Quinoprotein amine dehydrogenase"/>
    <property type="match status" value="5"/>
</dbReference>
<accession>A0AAV9IID0</accession>
<dbReference type="PROSITE" id="PS50082">
    <property type="entry name" value="WD_REPEATS_2"/>
    <property type="match status" value="1"/>
</dbReference>
<keyword evidence="7 11" id="KW-0853">WD repeat</keyword>
<evidence type="ECO:0000256" key="9">
    <source>
        <dbReference type="ARBA" id="ARBA00022737"/>
    </source>
</evidence>
<dbReference type="InterPro" id="IPR036322">
    <property type="entry name" value="WD40_repeat_dom_sf"/>
</dbReference>
<dbReference type="PANTHER" id="PTHR44111">
    <property type="entry name" value="ELONGATOR COMPLEX PROTEIN 2"/>
    <property type="match status" value="1"/>
</dbReference>
<dbReference type="EMBL" id="JANCYU010000047">
    <property type="protein sequence ID" value="KAK4527036.1"/>
    <property type="molecule type" value="Genomic_DNA"/>
</dbReference>
<evidence type="ECO:0000256" key="1">
    <source>
        <dbReference type="ARBA" id="ARBA00004123"/>
    </source>
</evidence>
<comment type="caution">
    <text evidence="12">The sequence shown here is derived from an EMBL/GenBank/DDBJ whole genome shotgun (WGS) entry which is preliminary data.</text>
</comment>
<keyword evidence="13" id="KW-1185">Reference proteome</keyword>
<protein>
    <recommendedName>
        <fullName evidence="5">Elongator complex protein 2</fullName>
    </recommendedName>
</protein>
<dbReference type="InterPro" id="IPR001680">
    <property type="entry name" value="WD40_rpt"/>
</dbReference>
<evidence type="ECO:0000256" key="8">
    <source>
        <dbReference type="ARBA" id="ARBA00022694"/>
    </source>
</evidence>
<comment type="similarity">
    <text evidence="4">Belongs to the WD repeat ELP2 family.</text>
</comment>
<comment type="subcellular location">
    <subcellularLocation>
        <location evidence="2">Cytoplasm</location>
    </subcellularLocation>
    <subcellularLocation>
        <location evidence="1">Nucleus</location>
    </subcellularLocation>
</comment>
<evidence type="ECO:0000256" key="3">
    <source>
        <dbReference type="ARBA" id="ARBA00005043"/>
    </source>
</evidence>
<dbReference type="GO" id="GO:0033588">
    <property type="term" value="C:elongator holoenzyme complex"/>
    <property type="evidence" value="ECO:0007669"/>
    <property type="project" value="InterPro"/>
</dbReference>
<keyword evidence="6" id="KW-0963">Cytoplasm</keyword>
<dbReference type="SMART" id="SM00320">
    <property type="entry name" value="WD40"/>
    <property type="match status" value="10"/>
</dbReference>
<dbReference type="PANTHER" id="PTHR44111:SF1">
    <property type="entry name" value="ELONGATOR COMPLEX PROTEIN 2"/>
    <property type="match status" value="1"/>
</dbReference>
<comment type="pathway">
    <text evidence="3">tRNA modification; 5-methoxycarbonylmethyl-2-thiouridine-tRNA biosynthesis.</text>
</comment>
<evidence type="ECO:0000256" key="5">
    <source>
        <dbReference type="ARBA" id="ARBA00020267"/>
    </source>
</evidence>
<organism evidence="12 13">
    <name type="scientific">Galdieria yellowstonensis</name>
    <dbReference type="NCBI Taxonomy" id="3028027"/>
    <lineage>
        <taxon>Eukaryota</taxon>
        <taxon>Rhodophyta</taxon>
        <taxon>Bangiophyceae</taxon>
        <taxon>Galdieriales</taxon>
        <taxon>Galdieriaceae</taxon>
        <taxon>Galdieria</taxon>
    </lineage>
</organism>
<evidence type="ECO:0000256" key="10">
    <source>
        <dbReference type="ARBA" id="ARBA00023242"/>
    </source>
</evidence>
<keyword evidence="8" id="KW-0819">tRNA processing</keyword>
<dbReference type="Pfam" id="PF00400">
    <property type="entry name" value="WD40"/>
    <property type="match status" value="4"/>
</dbReference>
<dbReference type="GO" id="GO:0005634">
    <property type="term" value="C:nucleus"/>
    <property type="evidence" value="ECO:0007669"/>
    <property type="project" value="UniProtKB-SubCell"/>
</dbReference>
<keyword evidence="10" id="KW-0539">Nucleus</keyword>
<name>A0AAV9IID0_9RHOD</name>
<evidence type="ECO:0000256" key="4">
    <source>
        <dbReference type="ARBA" id="ARBA00005881"/>
    </source>
</evidence>
<dbReference type="GO" id="GO:0005737">
    <property type="term" value="C:cytoplasm"/>
    <property type="evidence" value="ECO:0007669"/>
    <property type="project" value="UniProtKB-SubCell"/>
</dbReference>
<evidence type="ECO:0000256" key="2">
    <source>
        <dbReference type="ARBA" id="ARBA00004496"/>
    </source>
</evidence>